<dbReference type="SUPFAM" id="SSF55874">
    <property type="entry name" value="ATPase domain of HSP90 chaperone/DNA topoisomerase II/histidine kinase"/>
    <property type="match status" value="1"/>
</dbReference>
<dbReference type="PROSITE" id="PS50885">
    <property type="entry name" value="HAMP"/>
    <property type="match status" value="1"/>
</dbReference>
<comment type="subcellular location">
    <subcellularLocation>
        <location evidence="2">Cell membrane</location>
        <topology evidence="2">Multi-pass membrane protein</topology>
    </subcellularLocation>
</comment>
<dbReference type="Gene3D" id="3.30.565.10">
    <property type="entry name" value="Histidine kinase-like ATPase, C-terminal domain"/>
    <property type="match status" value="1"/>
</dbReference>
<evidence type="ECO:0000256" key="6">
    <source>
        <dbReference type="ARBA" id="ARBA00022679"/>
    </source>
</evidence>
<evidence type="ECO:0000256" key="10">
    <source>
        <dbReference type="ARBA" id="ARBA00022840"/>
    </source>
</evidence>
<reference evidence="17 18" key="1">
    <citation type="submission" date="2023-07" db="EMBL/GenBank/DDBJ databases">
        <title>Genomic Encyclopedia of Type Strains, Phase IV (KMG-IV): sequencing the most valuable type-strain genomes for metagenomic binning, comparative biology and taxonomic classification.</title>
        <authorList>
            <person name="Goeker M."/>
        </authorList>
    </citation>
    <scope>NUCLEOTIDE SEQUENCE [LARGE SCALE GENOMIC DNA]</scope>
    <source>
        <strain evidence="17 18">DSM 9768</strain>
    </source>
</reference>
<keyword evidence="8" id="KW-0547">Nucleotide-binding</keyword>
<proteinExistence type="predicted"/>
<evidence type="ECO:0000256" key="13">
    <source>
        <dbReference type="ARBA" id="ARBA00023136"/>
    </source>
</evidence>
<dbReference type="Pfam" id="PF06580">
    <property type="entry name" value="His_kinase"/>
    <property type="match status" value="1"/>
</dbReference>
<keyword evidence="18" id="KW-1185">Reference proteome</keyword>
<dbReference type="Pfam" id="PF02518">
    <property type="entry name" value="HATPase_c"/>
    <property type="match status" value="1"/>
</dbReference>
<evidence type="ECO:0000256" key="5">
    <source>
        <dbReference type="ARBA" id="ARBA00022553"/>
    </source>
</evidence>
<dbReference type="PROSITE" id="PS50109">
    <property type="entry name" value="HIS_KIN"/>
    <property type="match status" value="1"/>
</dbReference>
<dbReference type="InterPro" id="IPR010559">
    <property type="entry name" value="Sig_transdc_His_kin_internal"/>
</dbReference>
<keyword evidence="6 17" id="KW-0808">Transferase</keyword>
<dbReference type="InterPro" id="IPR050640">
    <property type="entry name" value="Bact_2-comp_sensor_kinase"/>
</dbReference>
<dbReference type="SUPFAM" id="SSF158472">
    <property type="entry name" value="HAMP domain-like"/>
    <property type="match status" value="1"/>
</dbReference>
<dbReference type="PANTHER" id="PTHR34220:SF11">
    <property type="entry name" value="SENSOR PROTEIN KINASE HPTS"/>
    <property type="match status" value="1"/>
</dbReference>
<keyword evidence="7 14" id="KW-0812">Transmembrane</keyword>
<dbReference type="InterPro" id="IPR003594">
    <property type="entry name" value="HATPase_dom"/>
</dbReference>
<keyword evidence="13 14" id="KW-0472">Membrane</keyword>
<keyword evidence="12" id="KW-0902">Two-component regulatory system</keyword>
<evidence type="ECO:0000259" key="15">
    <source>
        <dbReference type="PROSITE" id="PS50109"/>
    </source>
</evidence>
<sequence>MKTLSFIRKISSRLFHRVFFTYSTIIFLTMVSLFVFLSEYYSDFIVQREIDKHGTIIDEIKSDFHGKHQFVSQGVRNLYLEKDLIQDLAFALQHDYEEYIGYRLDKFANSDSFVPYNFDIYVKNYFSRDDTVVALEIKNETLGTEYAYLFNHGRWRESTKKEMEMEYDNSSGHGSSFFYTVREQINDPISLERLGTLSVYFTYENLERILSLREETVQGTFLVTDENMNVYFSNGDVADDIIEAINYGTVQKELKLDDLYYIQSSVEPVSELMVTAIIPRNELASLFTYKITILSLIMVLTLLAIALPYFSLRGHSKRVDQIVTKMREVQEGNLNIKIDTGKGNDDLSVISETFNETLDELNNYINKVYTSKIKQKEAELASLQAQINPHFLYNTLEAIRMKSLSEGGRTTAKMIVQLSELFRHSLKTTELVTLEEEQNHAHQYIELFKIRFPGQLTSRFEGSEGLNHYLTPSFILQPLIENFLIHGFKQNSNDNRLEIKMRKKQDILWIEIEDNGNGISEEKLERIKHKLAGGESSSNSIGLANVNQRIKLKYGQDYGVTIESTPGVKTVVTVGLPVIER</sequence>
<evidence type="ECO:0000256" key="7">
    <source>
        <dbReference type="ARBA" id="ARBA00022692"/>
    </source>
</evidence>
<evidence type="ECO:0000256" key="12">
    <source>
        <dbReference type="ARBA" id="ARBA00023012"/>
    </source>
</evidence>
<dbReference type="InterPro" id="IPR003660">
    <property type="entry name" value="HAMP_dom"/>
</dbReference>
<keyword evidence="10" id="KW-0067">ATP-binding</keyword>
<dbReference type="RefSeq" id="WP_307327101.1">
    <property type="nucleotide sequence ID" value="NZ_JAUSUG010000013.1"/>
</dbReference>
<dbReference type="Gene3D" id="6.10.340.10">
    <property type="match status" value="1"/>
</dbReference>
<evidence type="ECO:0000256" key="1">
    <source>
        <dbReference type="ARBA" id="ARBA00000085"/>
    </source>
</evidence>
<dbReference type="Proteomes" id="UP001230005">
    <property type="component" value="Unassembled WGS sequence"/>
</dbReference>
<dbReference type="EC" id="2.7.13.3" evidence="3"/>
<evidence type="ECO:0000256" key="11">
    <source>
        <dbReference type="ARBA" id="ARBA00022989"/>
    </source>
</evidence>
<protein>
    <recommendedName>
        <fullName evidence="3">histidine kinase</fullName>
        <ecNumber evidence="3">2.7.13.3</ecNumber>
    </recommendedName>
</protein>
<evidence type="ECO:0000256" key="2">
    <source>
        <dbReference type="ARBA" id="ARBA00004651"/>
    </source>
</evidence>
<evidence type="ECO:0000256" key="14">
    <source>
        <dbReference type="SAM" id="Phobius"/>
    </source>
</evidence>
<feature type="domain" description="Histidine kinase" evidence="15">
    <location>
        <begin position="476"/>
        <end position="580"/>
    </location>
</feature>
<comment type="catalytic activity">
    <reaction evidence="1">
        <text>ATP + protein L-histidine = ADP + protein N-phospho-L-histidine.</text>
        <dbReference type="EC" id="2.7.13.3"/>
    </reaction>
</comment>
<dbReference type="PANTHER" id="PTHR34220">
    <property type="entry name" value="SENSOR HISTIDINE KINASE YPDA"/>
    <property type="match status" value="1"/>
</dbReference>
<evidence type="ECO:0000256" key="3">
    <source>
        <dbReference type="ARBA" id="ARBA00012438"/>
    </source>
</evidence>
<dbReference type="SMART" id="SM00387">
    <property type="entry name" value="HATPase_c"/>
    <property type="match status" value="1"/>
</dbReference>
<dbReference type="GO" id="GO:0004673">
    <property type="term" value="F:protein histidine kinase activity"/>
    <property type="evidence" value="ECO:0007669"/>
    <property type="project" value="UniProtKB-EC"/>
</dbReference>
<dbReference type="SMART" id="SM00304">
    <property type="entry name" value="HAMP"/>
    <property type="match status" value="1"/>
</dbReference>
<evidence type="ECO:0000259" key="16">
    <source>
        <dbReference type="PROSITE" id="PS50885"/>
    </source>
</evidence>
<dbReference type="EMBL" id="JAUSUG010000013">
    <property type="protein sequence ID" value="MDQ0255866.1"/>
    <property type="molecule type" value="Genomic_DNA"/>
</dbReference>
<feature type="domain" description="HAMP" evidence="16">
    <location>
        <begin position="313"/>
        <end position="366"/>
    </location>
</feature>
<gene>
    <name evidence="17" type="ORF">J2S74_003250</name>
</gene>
<dbReference type="InterPro" id="IPR005467">
    <property type="entry name" value="His_kinase_dom"/>
</dbReference>
<keyword evidence="11 14" id="KW-1133">Transmembrane helix</keyword>
<dbReference type="CDD" id="cd06225">
    <property type="entry name" value="HAMP"/>
    <property type="match status" value="1"/>
</dbReference>
<evidence type="ECO:0000256" key="4">
    <source>
        <dbReference type="ARBA" id="ARBA00022475"/>
    </source>
</evidence>
<accession>A0ABT9ZYT9</accession>
<evidence type="ECO:0000256" key="8">
    <source>
        <dbReference type="ARBA" id="ARBA00022741"/>
    </source>
</evidence>
<name>A0ABT9ZYT9_9BACI</name>
<feature type="transmembrane region" description="Helical" evidence="14">
    <location>
        <begin position="20"/>
        <end position="41"/>
    </location>
</feature>
<keyword evidence="4" id="KW-1003">Cell membrane</keyword>
<evidence type="ECO:0000313" key="18">
    <source>
        <dbReference type="Proteomes" id="UP001230005"/>
    </source>
</evidence>
<keyword evidence="9 17" id="KW-0418">Kinase</keyword>
<dbReference type="InterPro" id="IPR036890">
    <property type="entry name" value="HATPase_C_sf"/>
</dbReference>
<keyword evidence="5" id="KW-0597">Phosphoprotein</keyword>
<evidence type="ECO:0000313" key="17">
    <source>
        <dbReference type="EMBL" id="MDQ0255866.1"/>
    </source>
</evidence>
<comment type="caution">
    <text evidence="17">The sequence shown here is derived from an EMBL/GenBank/DDBJ whole genome shotgun (WGS) entry which is preliminary data.</text>
</comment>
<dbReference type="Pfam" id="PF00672">
    <property type="entry name" value="HAMP"/>
    <property type="match status" value="1"/>
</dbReference>
<feature type="transmembrane region" description="Helical" evidence="14">
    <location>
        <begin position="287"/>
        <end position="310"/>
    </location>
</feature>
<organism evidence="17 18">
    <name type="scientific">Evansella vedderi</name>
    <dbReference type="NCBI Taxonomy" id="38282"/>
    <lineage>
        <taxon>Bacteria</taxon>
        <taxon>Bacillati</taxon>
        <taxon>Bacillota</taxon>
        <taxon>Bacilli</taxon>
        <taxon>Bacillales</taxon>
        <taxon>Bacillaceae</taxon>
        <taxon>Evansella</taxon>
    </lineage>
</organism>
<evidence type="ECO:0000256" key="9">
    <source>
        <dbReference type="ARBA" id="ARBA00022777"/>
    </source>
</evidence>